<accession>A0A1H6LMV3</accession>
<dbReference type="Gene3D" id="3.10.105.10">
    <property type="entry name" value="Dipeptide-binding Protein, Domain 3"/>
    <property type="match status" value="1"/>
</dbReference>
<dbReference type="PANTHER" id="PTHR30290:SF9">
    <property type="entry name" value="OLIGOPEPTIDE-BINDING PROTEIN APPA"/>
    <property type="match status" value="1"/>
</dbReference>
<name>A0A1H6LMV3_MYCRU</name>
<dbReference type="EMBL" id="LT629971">
    <property type="protein sequence ID" value="SEH87488.1"/>
    <property type="molecule type" value="Genomic_DNA"/>
</dbReference>
<dbReference type="InterPro" id="IPR000914">
    <property type="entry name" value="SBP_5_dom"/>
</dbReference>
<evidence type="ECO:0000259" key="5">
    <source>
        <dbReference type="Pfam" id="PF00496"/>
    </source>
</evidence>
<feature type="domain" description="Solute-binding protein family 5" evidence="5">
    <location>
        <begin position="85"/>
        <end position="417"/>
    </location>
</feature>
<dbReference type="SUPFAM" id="SSF53850">
    <property type="entry name" value="Periplasmic binding protein-like II"/>
    <property type="match status" value="1"/>
</dbReference>
<dbReference type="OrthoDB" id="9046151at2"/>
<organism evidence="6 7">
    <name type="scientific">Mycolicibacterium rutilum</name>
    <name type="common">Mycobacterium rutilum</name>
    <dbReference type="NCBI Taxonomy" id="370526"/>
    <lineage>
        <taxon>Bacteria</taxon>
        <taxon>Bacillati</taxon>
        <taxon>Actinomycetota</taxon>
        <taxon>Actinomycetes</taxon>
        <taxon>Mycobacteriales</taxon>
        <taxon>Mycobacteriaceae</taxon>
        <taxon>Mycolicibacterium</taxon>
    </lineage>
</organism>
<proteinExistence type="inferred from homology"/>
<dbReference type="Pfam" id="PF00496">
    <property type="entry name" value="SBP_bac_5"/>
    <property type="match status" value="1"/>
</dbReference>
<protein>
    <submittedName>
        <fullName evidence="6">Peptide/nickel transport system substrate-binding protein</fullName>
    </submittedName>
</protein>
<dbReference type="PROSITE" id="PS51257">
    <property type="entry name" value="PROKAR_LIPOPROTEIN"/>
    <property type="match status" value="1"/>
</dbReference>
<keyword evidence="7" id="KW-1185">Reference proteome</keyword>
<sequence>MRHRIRALAAVGAAAMLLLSGCGGSDSGGGTPNAAPTDKVLHLSFLQDIGQPPDPDVFYAGQGLLLTTNTYEGLLQYKSGTEKPELEPLLATEWTASPDNKIFTFKLRQGVKFHDGTPFTAAAVKASFDRRLAVNQGPAYMVADVESITTQGDYDVTITLKAPNSAFLDYLACPYGPRMMSPEGLAKNAGDDHAQSYLTNHDLGTGPYVLTAAEVGSRYALEAFGDYWGQKPYFEKVEIPVITDVSAQQLQFNNGQIAAILHDLPSSAVGQYLNDSKYAHYSLPTMMSNYLYINPHKGMLTDPKNRSAVLKAVNVDELVKQTYFGRGDVAGQIYPPNMIGTEYAKQDTGHDPSVLSGIAAGLSADQKTVTVGYDSSNPDNQLISNLIQTQLAAAGLTAKVQSYPTSEIYAWIGGDGQAAPELLTLLAWPDAPSPYTWGHISWDADGGLNYLGCSAPPVTEALQRGLPTGSPQEFSRAGLEALKTGCWLNVADVNDFMVAQPWLKGVEQAHVVTNPNSLRLAALSVG</sequence>
<dbReference type="InterPro" id="IPR039424">
    <property type="entry name" value="SBP_5"/>
</dbReference>
<evidence type="ECO:0000313" key="7">
    <source>
        <dbReference type="Proteomes" id="UP000182915"/>
    </source>
</evidence>
<gene>
    <name evidence="6" type="ORF">SAMN04489835_5152</name>
</gene>
<keyword evidence="2" id="KW-0813">Transport</keyword>
<evidence type="ECO:0000313" key="6">
    <source>
        <dbReference type="EMBL" id="SEH87488.1"/>
    </source>
</evidence>
<comment type="similarity">
    <text evidence="1">Belongs to the bacterial solute-binding protein 5 family.</text>
</comment>
<feature type="signal peptide" evidence="4">
    <location>
        <begin position="1"/>
        <end position="24"/>
    </location>
</feature>
<evidence type="ECO:0000256" key="3">
    <source>
        <dbReference type="ARBA" id="ARBA00022729"/>
    </source>
</evidence>
<evidence type="ECO:0000256" key="1">
    <source>
        <dbReference type="ARBA" id="ARBA00005695"/>
    </source>
</evidence>
<reference evidence="7" key="1">
    <citation type="submission" date="2016-10" db="EMBL/GenBank/DDBJ databases">
        <authorList>
            <person name="Varghese N."/>
            <person name="Submissions S."/>
        </authorList>
    </citation>
    <scope>NUCLEOTIDE SEQUENCE [LARGE SCALE GENOMIC DNA]</scope>
    <source>
        <strain evidence="7">DSM 45405</strain>
    </source>
</reference>
<dbReference type="STRING" id="370526.SAMN04489835_5152"/>
<keyword evidence="3 4" id="KW-0732">Signal</keyword>
<dbReference type="CDD" id="cd00995">
    <property type="entry name" value="PBP2_NikA_DppA_OppA_like"/>
    <property type="match status" value="1"/>
</dbReference>
<dbReference type="GO" id="GO:1904680">
    <property type="term" value="F:peptide transmembrane transporter activity"/>
    <property type="evidence" value="ECO:0007669"/>
    <property type="project" value="TreeGrafter"/>
</dbReference>
<dbReference type="RefSeq" id="WP_083409598.1">
    <property type="nucleotide sequence ID" value="NZ_LT629971.1"/>
</dbReference>
<dbReference type="PANTHER" id="PTHR30290">
    <property type="entry name" value="PERIPLASMIC BINDING COMPONENT OF ABC TRANSPORTER"/>
    <property type="match status" value="1"/>
</dbReference>
<evidence type="ECO:0000256" key="2">
    <source>
        <dbReference type="ARBA" id="ARBA00022448"/>
    </source>
</evidence>
<dbReference type="GO" id="GO:0015833">
    <property type="term" value="P:peptide transport"/>
    <property type="evidence" value="ECO:0007669"/>
    <property type="project" value="TreeGrafter"/>
</dbReference>
<feature type="chain" id="PRO_5038970431" evidence="4">
    <location>
        <begin position="25"/>
        <end position="526"/>
    </location>
</feature>
<dbReference type="Proteomes" id="UP000182915">
    <property type="component" value="Chromosome I"/>
</dbReference>
<dbReference type="Gene3D" id="3.40.190.10">
    <property type="entry name" value="Periplasmic binding protein-like II"/>
    <property type="match status" value="1"/>
</dbReference>
<evidence type="ECO:0000256" key="4">
    <source>
        <dbReference type="SAM" id="SignalP"/>
    </source>
</evidence>
<dbReference type="AlphaFoldDB" id="A0A1H6LMV3"/>